<organism evidence="3 4">
    <name type="scientific">Adhaeretor mobilis</name>
    <dbReference type="NCBI Taxonomy" id="1930276"/>
    <lineage>
        <taxon>Bacteria</taxon>
        <taxon>Pseudomonadati</taxon>
        <taxon>Planctomycetota</taxon>
        <taxon>Planctomycetia</taxon>
        <taxon>Pirellulales</taxon>
        <taxon>Lacipirellulaceae</taxon>
        <taxon>Adhaeretor</taxon>
    </lineage>
</organism>
<dbReference type="PANTHER" id="PTHR34512">
    <property type="entry name" value="CELL SURFACE PROTEIN"/>
    <property type="match status" value="1"/>
</dbReference>
<sequence length="431" mass="47890" precursor="true">MDRKLSALILLLSFLVVSTADAEDWPQWGGPQRDIVWRETGIVEKLPAELPRVWSAPIAEGYAGPAVADGRVFVTDRLAKENLERVHAFDASTGDPLWSHKYDAPYSISYPAGPRATPTVDGNRVYTLGAVGHLFCFDVKSGDIVWGKHCVEDYGTKLPTWGMAGAPLVDGDQLIVLVGGADGALVVSFNKHTGEELWRALDDPDVGYCAPVILEFGGRRQLIIWHASHVSSLDPATGALLWQHPFPVRYALCVPTPRKLGNRLFLTAFYEGPLMLDLGENGLTPKELWRTDPSNNDLKNNSLHSIMPTSIVTEKFIYGMSSYGQLRCVRTDTGEQVWETLKATGKGRWWNAFLIPHGKMSGERVYLANEQGELIQARLTGAGYEEIARAHLIKPTRKVQRRMTIWSHPAFAMKSVFARNDEELVRVDLAE</sequence>
<name>A0A517MQG5_9BACT</name>
<dbReference type="InterPro" id="IPR015943">
    <property type="entry name" value="WD40/YVTN_repeat-like_dom_sf"/>
</dbReference>
<feature type="domain" description="Pyrrolo-quinoline quinone repeat" evidence="2">
    <location>
        <begin position="84"/>
        <end position="339"/>
    </location>
</feature>
<dbReference type="Pfam" id="PF13360">
    <property type="entry name" value="PQQ_2"/>
    <property type="match status" value="1"/>
</dbReference>
<dbReference type="InterPro" id="IPR011047">
    <property type="entry name" value="Quinoprotein_ADH-like_sf"/>
</dbReference>
<dbReference type="InterPro" id="IPR002372">
    <property type="entry name" value="PQQ_rpt_dom"/>
</dbReference>
<dbReference type="SMART" id="SM00564">
    <property type="entry name" value="PQQ"/>
    <property type="match status" value="4"/>
</dbReference>
<evidence type="ECO:0000313" key="4">
    <source>
        <dbReference type="Proteomes" id="UP000319852"/>
    </source>
</evidence>
<dbReference type="KEGG" id="amob:HG15A2_03830"/>
<proteinExistence type="predicted"/>
<dbReference type="PANTHER" id="PTHR34512:SF30">
    <property type="entry name" value="OUTER MEMBRANE PROTEIN ASSEMBLY FACTOR BAMB"/>
    <property type="match status" value="1"/>
</dbReference>
<dbReference type="Proteomes" id="UP000319852">
    <property type="component" value="Chromosome"/>
</dbReference>
<accession>A0A517MQG5</accession>
<dbReference type="OrthoDB" id="4726955at2"/>
<dbReference type="SUPFAM" id="SSF50998">
    <property type="entry name" value="Quinoprotein alcohol dehydrogenase-like"/>
    <property type="match status" value="1"/>
</dbReference>
<evidence type="ECO:0000259" key="2">
    <source>
        <dbReference type="Pfam" id="PF13360"/>
    </source>
</evidence>
<keyword evidence="4" id="KW-1185">Reference proteome</keyword>
<feature type="chain" id="PRO_5022242647" evidence="1">
    <location>
        <begin position="23"/>
        <end position="431"/>
    </location>
</feature>
<evidence type="ECO:0000256" key="1">
    <source>
        <dbReference type="SAM" id="SignalP"/>
    </source>
</evidence>
<dbReference type="EMBL" id="CP036263">
    <property type="protein sequence ID" value="QDS97123.1"/>
    <property type="molecule type" value="Genomic_DNA"/>
</dbReference>
<reference evidence="3 4" key="1">
    <citation type="submission" date="2019-02" db="EMBL/GenBank/DDBJ databases">
        <title>Deep-cultivation of Planctomycetes and their phenomic and genomic characterization uncovers novel biology.</title>
        <authorList>
            <person name="Wiegand S."/>
            <person name="Jogler M."/>
            <person name="Boedeker C."/>
            <person name="Pinto D."/>
            <person name="Vollmers J."/>
            <person name="Rivas-Marin E."/>
            <person name="Kohn T."/>
            <person name="Peeters S.H."/>
            <person name="Heuer A."/>
            <person name="Rast P."/>
            <person name="Oberbeckmann S."/>
            <person name="Bunk B."/>
            <person name="Jeske O."/>
            <person name="Meyerdierks A."/>
            <person name="Storesund J.E."/>
            <person name="Kallscheuer N."/>
            <person name="Luecker S."/>
            <person name="Lage O.M."/>
            <person name="Pohl T."/>
            <person name="Merkel B.J."/>
            <person name="Hornburger P."/>
            <person name="Mueller R.-W."/>
            <person name="Bruemmer F."/>
            <person name="Labrenz M."/>
            <person name="Spormann A.M."/>
            <person name="Op den Camp H."/>
            <person name="Overmann J."/>
            <person name="Amann R."/>
            <person name="Jetten M.S.M."/>
            <person name="Mascher T."/>
            <person name="Medema M.H."/>
            <person name="Devos D.P."/>
            <person name="Kaster A.-K."/>
            <person name="Ovreas L."/>
            <person name="Rohde M."/>
            <person name="Galperin M.Y."/>
            <person name="Jogler C."/>
        </authorList>
    </citation>
    <scope>NUCLEOTIDE SEQUENCE [LARGE SCALE GENOMIC DNA]</scope>
    <source>
        <strain evidence="3 4">HG15A2</strain>
    </source>
</reference>
<dbReference type="Gene3D" id="2.130.10.10">
    <property type="entry name" value="YVTN repeat-like/Quinoprotein amine dehydrogenase"/>
    <property type="match status" value="1"/>
</dbReference>
<protein>
    <submittedName>
        <fullName evidence="3">Outer membrane biogenesis protein BamB</fullName>
    </submittedName>
</protein>
<feature type="signal peptide" evidence="1">
    <location>
        <begin position="1"/>
        <end position="22"/>
    </location>
</feature>
<dbReference type="AlphaFoldDB" id="A0A517MQG5"/>
<dbReference type="InterPro" id="IPR018391">
    <property type="entry name" value="PQQ_b-propeller_rpt"/>
</dbReference>
<keyword evidence="1" id="KW-0732">Signal</keyword>
<evidence type="ECO:0000313" key="3">
    <source>
        <dbReference type="EMBL" id="QDS97123.1"/>
    </source>
</evidence>
<gene>
    <name evidence="3" type="ORF">HG15A2_03830</name>
</gene>